<reference evidence="9 10" key="1">
    <citation type="submission" date="2021-09" db="EMBL/GenBank/DDBJ databases">
        <title>Whole genome sequence of Nocardioides sp. GBK3QG-3.</title>
        <authorList>
            <person name="Tuo L."/>
        </authorList>
    </citation>
    <scope>NUCLEOTIDE SEQUENCE [LARGE SCALE GENOMIC DNA]</scope>
    <source>
        <strain evidence="9 10">GBK3QG-3</strain>
    </source>
</reference>
<dbReference type="PROSITE" id="PS50111">
    <property type="entry name" value="CHEMOTAXIS_TRANSDUC_2"/>
    <property type="match status" value="1"/>
</dbReference>
<protein>
    <submittedName>
        <fullName evidence="9">Methyl-accepting chemotaxis protein</fullName>
    </submittedName>
</protein>
<comment type="caution">
    <text evidence="9">The sequence shown here is derived from an EMBL/GenBank/DDBJ whole genome shotgun (WGS) entry which is preliminary data.</text>
</comment>
<dbReference type="SMART" id="SM00283">
    <property type="entry name" value="MA"/>
    <property type="match status" value="1"/>
</dbReference>
<dbReference type="EMBL" id="JAIQZJ010000007">
    <property type="protein sequence ID" value="MBZ5739283.1"/>
    <property type="molecule type" value="Genomic_DNA"/>
</dbReference>
<accession>A0ABS7UE54</accession>
<keyword evidence="10" id="KW-1185">Reference proteome</keyword>
<dbReference type="Pfam" id="PF00672">
    <property type="entry name" value="HAMP"/>
    <property type="match status" value="1"/>
</dbReference>
<evidence type="ECO:0000256" key="3">
    <source>
        <dbReference type="ARBA" id="ARBA00023224"/>
    </source>
</evidence>
<dbReference type="SMART" id="SM00304">
    <property type="entry name" value="HAMP"/>
    <property type="match status" value="1"/>
</dbReference>
<keyword evidence="2 6" id="KW-1133">Transmembrane helix</keyword>
<keyword evidence="3 5" id="KW-0807">Transducer</keyword>
<dbReference type="InterPro" id="IPR003660">
    <property type="entry name" value="HAMP_dom"/>
</dbReference>
<sequence length="544" mass="56445">MARASSSPAPRPSALRSWWANRPIRTKVFVPACLGVLAALVVGVFGITELANTAGRSQTIFDENVHAVEVLGNVSTTREQLATTTRDLLLAGDGPAQQATEDSYDALQDTLDQQLTAYEAIGVNATEAAHVTQIRSLTEQYVNAVETELEPIAERQDLTRWLAVEKSDVAPIADQLNTEVDQLLAIEKAQAAAAAEAAHTSYTHARWASAFVLGLGVLAVLVIGLLVSRGIAGNIGRVRRVADALAEGDLTRSSDVHSLDEVGLMGSSLDTATVALRDLIAVMAESAVALAAAAEELSATSAQIAAGAEETAVQAGVVTTAAGEVSRNVQTVAAGSEEMSASIREISGSANDAAQVASRAVDMVHRTNESVTRLGTSSEEIGAVVKAITAIAEQTNLLALNATIEAARAGEAGKGFAVVAGEVKELAQETARATEDIARRVEAIQTDSTGAVDAISEISGIISSINDYQLTIASAVEEQTATTNEMSRNITDASTSSTEIAQNIAGVSSAADSTTEALSHARVAVDEVSRMASELRGSVSRFTV</sequence>
<proteinExistence type="inferred from homology"/>
<dbReference type="PANTHER" id="PTHR32089:SF112">
    <property type="entry name" value="LYSOZYME-LIKE PROTEIN-RELATED"/>
    <property type="match status" value="1"/>
</dbReference>
<dbReference type="InterPro" id="IPR004090">
    <property type="entry name" value="Chemotax_Me-accpt_rcpt"/>
</dbReference>
<dbReference type="Gene3D" id="1.10.287.950">
    <property type="entry name" value="Methyl-accepting chemotaxis protein"/>
    <property type="match status" value="1"/>
</dbReference>
<evidence type="ECO:0000259" key="7">
    <source>
        <dbReference type="PROSITE" id="PS50111"/>
    </source>
</evidence>
<dbReference type="InterPro" id="IPR004089">
    <property type="entry name" value="MCPsignal_dom"/>
</dbReference>
<dbReference type="PANTHER" id="PTHR32089">
    <property type="entry name" value="METHYL-ACCEPTING CHEMOTAXIS PROTEIN MCPB"/>
    <property type="match status" value="1"/>
</dbReference>
<organism evidence="9 10">
    <name type="scientific">Nocardioides mangrovi</name>
    <dbReference type="NCBI Taxonomy" id="2874580"/>
    <lineage>
        <taxon>Bacteria</taxon>
        <taxon>Bacillati</taxon>
        <taxon>Actinomycetota</taxon>
        <taxon>Actinomycetes</taxon>
        <taxon>Propionibacteriales</taxon>
        <taxon>Nocardioidaceae</taxon>
        <taxon>Nocardioides</taxon>
    </lineage>
</organism>
<feature type="transmembrane region" description="Helical" evidence="6">
    <location>
        <begin position="207"/>
        <end position="227"/>
    </location>
</feature>
<evidence type="ECO:0000256" key="1">
    <source>
        <dbReference type="ARBA" id="ARBA00022692"/>
    </source>
</evidence>
<comment type="similarity">
    <text evidence="4">Belongs to the methyl-accepting chemotaxis (MCP) protein family.</text>
</comment>
<evidence type="ECO:0000313" key="10">
    <source>
        <dbReference type="Proteomes" id="UP000780875"/>
    </source>
</evidence>
<dbReference type="PRINTS" id="PR00260">
    <property type="entry name" value="CHEMTRNSDUCR"/>
</dbReference>
<evidence type="ECO:0000313" key="9">
    <source>
        <dbReference type="EMBL" id="MBZ5739283.1"/>
    </source>
</evidence>
<dbReference type="CDD" id="cd06225">
    <property type="entry name" value="HAMP"/>
    <property type="match status" value="1"/>
</dbReference>
<dbReference type="SUPFAM" id="SSF58104">
    <property type="entry name" value="Methyl-accepting chemotaxis protein (MCP) signaling domain"/>
    <property type="match status" value="1"/>
</dbReference>
<gene>
    <name evidence="9" type="ORF">K8U61_14000</name>
</gene>
<evidence type="ECO:0000256" key="6">
    <source>
        <dbReference type="SAM" id="Phobius"/>
    </source>
</evidence>
<evidence type="ECO:0000256" key="2">
    <source>
        <dbReference type="ARBA" id="ARBA00022989"/>
    </source>
</evidence>
<dbReference type="Proteomes" id="UP000780875">
    <property type="component" value="Unassembled WGS sequence"/>
</dbReference>
<evidence type="ECO:0000256" key="5">
    <source>
        <dbReference type="PROSITE-ProRule" id="PRU00284"/>
    </source>
</evidence>
<evidence type="ECO:0000256" key="4">
    <source>
        <dbReference type="ARBA" id="ARBA00029447"/>
    </source>
</evidence>
<evidence type="ECO:0000259" key="8">
    <source>
        <dbReference type="PROSITE" id="PS50885"/>
    </source>
</evidence>
<keyword evidence="6" id="KW-0472">Membrane</keyword>
<dbReference type="PROSITE" id="PS50885">
    <property type="entry name" value="HAMP"/>
    <property type="match status" value="1"/>
</dbReference>
<dbReference type="InterPro" id="IPR024478">
    <property type="entry name" value="HlyB_4HB_MCP"/>
</dbReference>
<dbReference type="Pfam" id="PF12729">
    <property type="entry name" value="4HB_MCP_1"/>
    <property type="match status" value="1"/>
</dbReference>
<dbReference type="RefSeq" id="WP_224123652.1">
    <property type="nucleotide sequence ID" value="NZ_JAIQZJ010000007.1"/>
</dbReference>
<name>A0ABS7UE54_9ACTN</name>
<keyword evidence="1 6" id="KW-0812">Transmembrane</keyword>
<feature type="domain" description="HAMP" evidence="8">
    <location>
        <begin position="229"/>
        <end position="281"/>
    </location>
</feature>
<dbReference type="Pfam" id="PF00015">
    <property type="entry name" value="MCPsignal"/>
    <property type="match status" value="1"/>
</dbReference>
<feature type="domain" description="Methyl-accepting transducer" evidence="7">
    <location>
        <begin position="286"/>
        <end position="515"/>
    </location>
</feature>